<organism evidence="4 6">
    <name type="scientific">Cryobacterium roopkundense</name>
    <dbReference type="NCBI Taxonomy" id="1001240"/>
    <lineage>
        <taxon>Bacteria</taxon>
        <taxon>Bacillati</taxon>
        <taxon>Actinomycetota</taxon>
        <taxon>Actinomycetes</taxon>
        <taxon>Micrococcales</taxon>
        <taxon>Microbacteriaceae</taxon>
        <taxon>Cryobacterium</taxon>
    </lineage>
</organism>
<proteinExistence type="predicted"/>
<protein>
    <submittedName>
        <fullName evidence="5">Sugar phosphate isomerase/epimerase</fullName>
    </submittedName>
    <submittedName>
        <fullName evidence="4">Xylose isomerase</fullName>
    </submittedName>
</protein>
<dbReference type="GO" id="GO:0016853">
    <property type="term" value="F:isomerase activity"/>
    <property type="evidence" value="ECO:0007669"/>
    <property type="project" value="UniProtKB-KW"/>
</dbReference>
<name>A0A099J1J2_9MICO</name>
<dbReference type="Gene3D" id="3.20.20.150">
    <property type="entry name" value="Divalent-metal-dependent TIM barrel enzymes"/>
    <property type="match status" value="1"/>
</dbReference>
<dbReference type="Proteomes" id="UP000029864">
    <property type="component" value="Unassembled WGS sequence"/>
</dbReference>
<dbReference type="InterPro" id="IPR019546">
    <property type="entry name" value="TAT_signal_bac_arc"/>
</dbReference>
<dbReference type="RefSeq" id="WP_035838290.1">
    <property type="nucleotide sequence ID" value="NZ_JACHBQ010000001.1"/>
</dbReference>
<feature type="compositionally biased region" description="Gly residues" evidence="2">
    <location>
        <begin position="51"/>
        <end position="64"/>
    </location>
</feature>
<dbReference type="EMBL" id="JPXF01000082">
    <property type="protein sequence ID" value="KGJ72294.1"/>
    <property type="molecule type" value="Genomic_DNA"/>
</dbReference>
<feature type="domain" description="Xylose isomerase-like TIM barrel" evidence="3">
    <location>
        <begin position="97"/>
        <end position="293"/>
    </location>
</feature>
<dbReference type="InterPro" id="IPR036237">
    <property type="entry name" value="Xyl_isomerase-like_sf"/>
</dbReference>
<dbReference type="AlphaFoldDB" id="A0A099J1J2"/>
<evidence type="ECO:0000313" key="6">
    <source>
        <dbReference type="Proteomes" id="UP000029864"/>
    </source>
</evidence>
<gene>
    <name evidence="5" type="ORF">BJ997_002875</name>
    <name evidence="4" type="ORF">GY21_16380</name>
</gene>
<dbReference type="PANTHER" id="PTHR12110">
    <property type="entry name" value="HYDROXYPYRUVATE ISOMERASE"/>
    <property type="match status" value="1"/>
</dbReference>
<dbReference type="PANTHER" id="PTHR12110:SF41">
    <property type="entry name" value="INOSOSE DEHYDRATASE"/>
    <property type="match status" value="1"/>
</dbReference>
<evidence type="ECO:0000259" key="3">
    <source>
        <dbReference type="Pfam" id="PF01261"/>
    </source>
</evidence>
<dbReference type="Pfam" id="PF01261">
    <property type="entry name" value="AP_endonuc_2"/>
    <property type="match status" value="1"/>
</dbReference>
<reference evidence="4 6" key="1">
    <citation type="submission" date="2014-08" db="EMBL/GenBank/DDBJ databases">
        <authorList>
            <person name="Sisinthy S."/>
        </authorList>
    </citation>
    <scope>NUCLEOTIDE SEQUENCE [LARGE SCALE GENOMIC DNA]</scope>
    <source>
        <strain evidence="4 6">RuG17</strain>
    </source>
</reference>
<dbReference type="SUPFAM" id="SSF51658">
    <property type="entry name" value="Xylose isomerase-like"/>
    <property type="match status" value="1"/>
</dbReference>
<feature type="region of interest" description="Disordered" evidence="2">
    <location>
        <begin position="50"/>
        <end position="72"/>
    </location>
</feature>
<dbReference type="InterPro" id="IPR006311">
    <property type="entry name" value="TAT_signal"/>
</dbReference>
<dbReference type="PROSITE" id="PS51318">
    <property type="entry name" value="TAT"/>
    <property type="match status" value="1"/>
</dbReference>
<dbReference type="STRING" id="1001240.GY21_16380"/>
<evidence type="ECO:0000256" key="2">
    <source>
        <dbReference type="SAM" id="MobiDB-lite"/>
    </source>
</evidence>
<dbReference type="InterPro" id="IPR013022">
    <property type="entry name" value="Xyl_isomerase-like_TIM-brl"/>
</dbReference>
<sequence length="326" mass="34498">MCFGFDGASELNKSLEGTKNLNRRNFLRGALAVGAGAGLAVAGAGSAMAAPGGGPAHGPGGKPGKPGKGRKVPPGLISIQLYTLRSIMRGDGVDATFEALADYGYTKVELAGLYGRTPEAMRAYLDELGITPSSSHDGISGSPAALQAKIAGAVTLGQTYMNVPYLASSVADDWRQWADQMNAEASVAQQSGIKYGYHNHAHEFTTDLGGGLTPWEVFTSRLDPKLVHLEVDLYWAVTGGVGVGASDPVQFAIDVIHEAPQKTLEYHVKDRDAAGGFADLGTGEIDFARIFDAHPVKLYAVENDQPDVTPLQTAEVGYNYLRELRF</sequence>
<keyword evidence="1" id="KW-0119">Carbohydrate metabolism</keyword>
<evidence type="ECO:0000313" key="4">
    <source>
        <dbReference type="EMBL" id="KGJ72294.1"/>
    </source>
</evidence>
<dbReference type="Proteomes" id="UP000561726">
    <property type="component" value="Unassembled WGS sequence"/>
</dbReference>
<dbReference type="Pfam" id="PF10518">
    <property type="entry name" value="TAT_signal"/>
    <property type="match status" value="1"/>
</dbReference>
<reference evidence="5 7" key="2">
    <citation type="submission" date="2020-08" db="EMBL/GenBank/DDBJ databases">
        <title>Sequencing the genomes of 1000 actinobacteria strains.</title>
        <authorList>
            <person name="Klenk H.-P."/>
        </authorList>
    </citation>
    <scope>NUCLEOTIDE SEQUENCE [LARGE SCALE GENOMIC DNA]</scope>
    <source>
        <strain evidence="5 7">DSM 21065</strain>
    </source>
</reference>
<evidence type="ECO:0000256" key="1">
    <source>
        <dbReference type="ARBA" id="ARBA00023277"/>
    </source>
</evidence>
<dbReference type="OrthoDB" id="5182842at2"/>
<dbReference type="eggNOG" id="COG1082">
    <property type="taxonomic scope" value="Bacteria"/>
</dbReference>
<keyword evidence="4" id="KW-0413">Isomerase</keyword>
<evidence type="ECO:0000313" key="5">
    <source>
        <dbReference type="EMBL" id="MBB5642327.1"/>
    </source>
</evidence>
<accession>A0A099J1J2</accession>
<dbReference type="InterPro" id="IPR050312">
    <property type="entry name" value="IolE/XylAMocC-like"/>
</dbReference>
<dbReference type="EMBL" id="JACHBQ010000001">
    <property type="protein sequence ID" value="MBB5642327.1"/>
    <property type="molecule type" value="Genomic_DNA"/>
</dbReference>
<comment type="caution">
    <text evidence="4">The sequence shown here is derived from an EMBL/GenBank/DDBJ whole genome shotgun (WGS) entry which is preliminary data.</text>
</comment>
<keyword evidence="6" id="KW-1185">Reference proteome</keyword>
<evidence type="ECO:0000313" key="7">
    <source>
        <dbReference type="Proteomes" id="UP000561726"/>
    </source>
</evidence>